<keyword evidence="1" id="KW-1133">Transmembrane helix</keyword>
<name>A0A6I2L8U3_9BURK</name>
<evidence type="ECO:0000313" key="2">
    <source>
        <dbReference type="EMBL" id="MRW94675.1"/>
    </source>
</evidence>
<organism evidence="2 3">
    <name type="scientific">Duganella guangzhouensis</name>
    <dbReference type="NCBI Taxonomy" id="2666084"/>
    <lineage>
        <taxon>Bacteria</taxon>
        <taxon>Pseudomonadati</taxon>
        <taxon>Pseudomonadota</taxon>
        <taxon>Betaproteobacteria</taxon>
        <taxon>Burkholderiales</taxon>
        <taxon>Oxalobacteraceae</taxon>
        <taxon>Telluria group</taxon>
        <taxon>Duganella</taxon>
    </lineage>
</organism>
<dbReference type="EMBL" id="WKJK01000033">
    <property type="protein sequence ID" value="MRW94675.1"/>
    <property type="molecule type" value="Genomic_DNA"/>
</dbReference>
<protein>
    <submittedName>
        <fullName evidence="2">Uncharacterized protein</fullName>
    </submittedName>
</protein>
<feature type="transmembrane region" description="Helical" evidence="1">
    <location>
        <begin position="6"/>
        <end position="27"/>
    </location>
</feature>
<keyword evidence="1" id="KW-0812">Transmembrane</keyword>
<comment type="caution">
    <text evidence="2">The sequence shown here is derived from an EMBL/GenBank/DDBJ whole genome shotgun (WGS) entry which is preliminary data.</text>
</comment>
<sequence>MQILSVLMMMSLIVGALGVVWTCYDLYRKLAMRSALVRSLATDPEFVHDAPHVWECDWRDQCDDERFKRLRAIIRNHIQLLHLPWPADVLWPLDQPHLMNRYRYVRSLVREVEQHLSH</sequence>
<dbReference type="AlphaFoldDB" id="A0A6I2L8U3"/>
<gene>
    <name evidence="2" type="ORF">GJ699_32385</name>
</gene>
<proteinExistence type="predicted"/>
<keyword evidence="1" id="KW-0472">Membrane</keyword>
<reference evidence="2 3" key="1">
    <citation type="submission" date="2019-11" db="EMBL/GenBank/DDBJ databases">
        <title>Novel species isolated from a subtropical stream in China.</title>
        <authorList>
            <person name="Lu H."/>
        </authorList>
    </citation>
    <scope>NUCLEOTIDE SEQUENCE [LARGE SCALE GENOMIC DNA]</scope>
    <source>
        <strain evidence="2 3">FT80W</strain>
    </source>
</reference>
<evidence type="ECO:0000313" key="3">
    <source>
        <dbReference type="Proteomes" id="UP000433309"/>
    </source>
</evidence>
<dbReference type="Proteomes" id="UP000433309">
    <property type="component" value="Unassembled WGS sequence"/>
</dbReference>
<keyword evidence="3" id="KW-1185">Reference proteome</keyword>
<evidence type="ECO:0000256" key="1">
    <source>
        <dbReference type="SAM" id="Phobius"/>
    </source>
</evidence>
<dbReference type="RefSeq" id="WP_154383550.1">
    <property type="nucleotide sequence ID" value="NZ_WKJK01000033.1"/>
</dbReference>
<accession>A0A6I2L8U3</accession>